<dbReference type="InterPro" id="IPR007712">
    <property type="entry name" value="RelE/ParE_toxin"/>
</dbReference>
<dbReference type="Gene3D" id="3.30.2310.20">
    <property type="entry name" value="RelE-like"/>
    <property type="match status" value="1"/>
</dbReference>
<dbReference type="EMBL" id="NVSR01000173">
    <property type="protein sequence ID" value="PCI21812.1"/>
    <property type="molecule type" value="Genomic_DNA"/>
</dbReference>
<feature type="non-terminal residue" evidence="2">
    <location>
        <position position="85"/>
    </location>
</feature>
<dbReference type="Pfam" id="PF05016">
    <property type="entry name" value="ParE_toxin"/>
    <property type="match status" value="1"/>
</dbReference>
<reference evidence="3" key="1">
    <citation type="submission" date="2017-08" db="EMBL/GenBank/DDBJ databases">
        <title>A dynamic microbial community with high functional redundancy inhabits the cold, oxic subseafloor aquifer.</title>
        <authorList>
            <person name="Tully B.J."/>
            <person name="Wheat C.G."/>
            <person name="Glazer B.T."/>
            <person name="Huber J.A."/>
        </authorList>
    </citation>
    <scope>NUCLEOTIDE SEQUENCE [LARGE SCALE GENOMIC DNA]</scope>
</reference>
<keyword evidence="1" id="KW-1277">Toxin-antitoxin system</keyword>
<dbReference type="AlphaFoldDB" id="A0A2A4SKQ6"/>
<evidence type="ECO:0000256" key="1">
    <source>
        <dbReference type="ARBA" id="ARBA00022649"/>
    </source>
</evidence>
<organism evidence="2 3">
    <name type="scientific">SAR324 cluster bacterium</name>
    <dbReference type="NCBI Taxonomy" id="2024889"/>
    <lineage>
        <taxon>Bacteria</taxon>
        <taxon>Deltaproteobacteria</taxon>
        <taxon>SAR324 cluster</taxon>
    </lineage>
</organism>
<gene>
    <name evidence="2" type="ORF">COB67_13775</name>
</gene>
<dbReference type="InterPro" id="IPR035093">
    <property type="entry name" value="RelE/ParE_toxin_dom_sf"/>
</dbReference>
<evidence type="ECO:0000313" key="2">
    <source>
        <dbReference type="EMBL" id="PCI21812.1"/>
    </source>
</evidence>
<name>A0A2A4SKQ6_9DELT</name>
<sequence length="85" mass="10040">MASKFQEKLAREAFQDIDEILDNAVNKTEKTRFRNSLVKQVNHLIKYPEGGHLEYKEFRVLNFLKLPFKLVYRIIKPSTIFVLAV</sequence>
<proteinExistence type="predicted"/>
<dbReference type="Proteomes" id="UP000218113">
    <property type="component" value="Unassembled WGS sequence"/>
</dbReference>
<protein>
    <recommendedName>
        <fullName evidence="4">Type II toxin-antitoxin system RelE/ParE family toxin</fullName>
    </recommendedName>
</protein>
<comment type="caution">
    <text evidence="2">The sequence shown here is derived from an EMBL/GenBank/DDBJ whole genome shotgun (WGS) entry which is preliminary data.</text>
</comment>
<evidence type="ECO:0008006" key="4">
    <source>
        <dbReference type="Google" id="ProtNLM"/>
    </source>
</evidence>
<evidence type="ECO:0000313" key="3">
    <source>
        <dbReference type="Proteomes" id="UP000218113"/>
    </source>
</evidence>
<accession>A0A2A4SKQ6</accession>